<proteinExistence type="predicted"/>
<gene>
    <name evidence="1" type="ORF">E2562_009509</name>
</gene>
<protein>
    <submittedName>
        <fullName evidence="1">Uncharacterized protein</fullName>
    </submittedName>
</protein>
<evidence type="ECO:0000313" key="2">
    <source>
        <dbReference type="Proteomes" id="UP000479710"/>
    </source>
</evidence>
<dbReference type="AlphaFoldDB" id="A0A6G1BVC8"/>
<organism evidence="1 2">
    <name type="scientific">Oryza meyeriana var. granulata</name>
    <dbReference type="NCBI Taxonomy" id="110450"/>
    <lineage>
        <taxon>Eukaryota</taxon>
        <taxon>Viridiplantae</taxon>
        <taxon>Streptophyta</taxon>
        <taxon>Embryophyta</taxon>
        <taxon>Tracheophyta</taxon>
        <taxon>Spermatophyta</taxon>
        <taxon>Magnoliopsida</taxon>
        <taxon>Liliopsida</taxon>
        <taxon>Poales</taxon>
        <taxon>Poaceae</taxon>
        <taxon>BOP clade</taxon>
        <taxon>Oryzoideae</taxon>
        <taxon>Oryzeae</taxon>
        <taxon>Oryzinae</taxon>
        <taxon>Oryza</taxon>
        <taxon>Oryza meyeriana</taxon>
    </lineage>
</organism>
<name>A0A6G1BVC8_9ORYZ</name>
<dbReference type="Proteomes" id="UP000479710">
    <property type="component" value="Unassembled WGS sequence"/>
</dbReference>
<evidence type="ECO:0000313" key="1">
    <source>
        <dbReference type="EMBL" id="KAF0891353.1"/>
    </source>
</evidence>
<accession>A0A6G1BVC8</accession>
<reference evidence="1 2" key="1">
    <citation type="submission" date="2019-11" db="EMBL/GenBank/DDBJ databases">
        <title>Whole genome sequence of Oryza granulata.</title>
        <authorList>
            <person name="Li W."/>
        </authorList>
    </citation>
    <scope>NUCLEOTIDE SEQUENCE [LARGE SCALE GENOMIC DNA]</scope>
    <source>
        <strain evidence="2">cv. Menghai</strain>
        <tissue evidence="1">Leaf</tissue>
    </source>
</reference>
<dbReference type="EMBL" id="SPHZ02000011">
    <property type="protein sequence ID" value="KAF0891353.1"/>
    <property type="molecule type" value="Genomic_DNA"/>
</dbReference>
<sequence>MAQHSAGNSESAWILLTIYQCSADNNESVTILLGEDGLRVGRRSTTTRGPRLCRSAEKGVLEKHRVPQAPVEQRRRRCEVA</sequence>
<comment type="caution">
    <text evidence="1">The sequence shown here is derived from an EMBL/GenBank/DDBJ whole genome shotgun (WGS) entry which is preliminary data.</text>
</comment>
<keyword evidence="2" id="KW-1185">Reference proteome</keyword>